<reference evidence="2" key="1">
    <citation type="submission" date="2023-03" db="EMBL/GenBank/DDBJ databases">
        <title>Massive genome expansion in bonnet fungi (Mycena s.s.) driven by repeated elements and novel gene families across ecological guilds.</title>
        <authorList>
            <consortium name="Lawrence Berkeley National Laboratory"/>
            <person name="Harder C.B."/>
            <person name="Miyauchi S."/>
            <person name="Viragh M."/>
            <person name="Kuo A."/>
            <person name="Thoen E."/>
            <person name="Andreopoulos B."/>
            <person name="Lu D."/>
            <person name="Skrede I."/>
            <person name="Drula E."/>
            <person name="Henrissat B."/>
            <person name="Morin E."/>
            <person name="Kohler A."/>
            <person name="Barry K."/>
            <person name="LaButti K."/>
            <person name="Morin E."/>
            <person name="Salamov A."/>
            <person name="Lipzen A."/>
            <person name="Mereny Z."/>
            <person name="Hegedus B."/>
            <person name="Baldrian P."/>
            <person name="Stursova M."/>
            <person name="Weitz H."/>
            <person name="Taylor A."/>
            <person name="Grigoriev I.V."/>
            <person name="Nagy L.G."/>
            <person name="Martin F."/>
            <person name="Kauserud H."/>
        </authorList>
    </citation>
    <scope>NUCLEOTIDE SEQUENCE</scope>
    <source>
        <strain evidence="2">CBHHK200</strain>
    </source>
</reference>
<gene>
    <name evidence="2" type="ORF">C8F04DRAFT_1267857</name>
</gene>
<protein>
    <recommendedName>
        <fullName evidence="4">Transmembrane protein</fullName>
    </recommendedName>
</protein>
<dbReference type="AlphaFoldDB" id="A0AAD6SGY5"/>
<dbReference type="EMBL" id="JARJCM010000135">
    <property type="protein sequence ID" value="KAJ7026636.1"/>
    <property type="molecule type" value="Genomic_DNA"/>
</dbReference>
<name>A0AAD6SGY5_9AGAR</name>
<keyword evidence="1" id="KW-0812">Transmembrane</keyword>
<evidence type="ECO:0000313" key="3">
    <source>
        <dbReference type="Proteomes" id="UP001218188"/>
    </source>
</evidence>
<comment type="caution">
    <text evidence="2">The sequence shown here is derived from an EMBL/GenBank/DDBJ whole genome shotgun (WGS) entry which is preliminary data.</text>
</comment>
<dbReference type="Proteomes" id="UP001218188">
    <property type="component" value="Unassembled WGS sequence"/>
</dbReference>
<evidence type="ECO:0000256" key="1">
    <source>
        <dbReference type="SAM" id="Phobius"/>
    </source>
</evidence>
<evidence type="ECO:0000313" key="2">
    <source>
        <dbReference type="EMBL" id="KAJ7026636.1"/>
    </source>
</evidence>
<evidence type="ECO:0008006" key="4">
    <source>
        <dbReference type="Google" id="ProtNLM"/>
    </source>
</evidence>
<organism evidence="2 3">
    <name type="scientific">Mycena alexandri</name>
    <dbReference type="NCBI Taxonomy" id="1745969"/>
    <lineage>
        <taxon>Eukaryota</taxon>
        <taxon>Fungi</taxon>
        <taxon>Dikarya</taxon>
        <taxon>Basidiomycota</taxon>
        <taxon>Agaricomycotina</taxon>
        <taxon>Agaricomycetes</taxon>
        <taxon>Agaricomycetidae</taxon>
        <taxon>Agaricales</taxon>
        <taxon>Marasmiineae</taxon>
        <taxon>Mycenaceae</taxon>
        <taxon>Mycena</taxon>
    </lineage>
</organism>
<keyword evidence="1" id="KW-1133">Transmembrane helix</keyword>
<accession>A0AAD6SGY5</accession>
<keyword evidence="3" id="KW-1185">Reference proteome</keyword>
<sequence>MSVSHTSKHPSLLSSYHHHQYLKTFALRISLIVPRAIIHTNTTSTIMAPYLIQPTVSVHYDEFEGVPTPVYSQTYAGRPTPTTDDGLRQFAIAMAIIGALFLVACVYTVAKYYLGKRRAELEVDDPELAVAAAFKPPTIAVPPLSATFGRVPAYQQERPFYISQADMLSGHGRGFFG</sequence>
<proteinExistence type="predicted"/>
<keyword evidence="1" id="KW-0472">Membrane</keyword>
<feature type="transmembrane region" description="Helical" evidence="1">
    <location>
        <begin position="90"/>
        <end position="110"/>
    </location>
</feature>